<evidence type="ECO:0000313" key="2">
    <source>
        <dbReference type="EMBL" id="ACE94881.1"/>
    </source>
</evidence>
<feature type="domain" description="DUF7256" evidence="1">
    <location>
        <begin position="2"/>
        <end position="88"/>
    </location>
</feature>
<protein>
    <recommendedName>
        <fullName evidence="1">DUF7256 domain-containing protein</fullName>
    </recommendedName>
</protein>
<sequence length="88" mass="9433">MGVIVRIERKGLIGRIDFNSRFMHTIASTPMGTSLTNLSGTVPEMEISEDSTASGVHVSARNSCRKAPFFAGITFDVSGIAIFNPDAE</sequence>
<dbReference type="InterPro" id="IPR055680">
    <property type="entry name" value="DUF7256"/>
</dbReference>
<keyword evidence="2" id="KW-0614">Plasmid</keyword>
<evidence type="ECO:0000259" key="1">
    <source>
        <dbReference type="Pfam" id="PF23917"/>
    </source>
</evidence>
<name>B3Q477_RHIE6</name>
<dbReference type="EMBL" id="CP001077">
    <property type="protein sequence ID" value="ACE94881.1"/>
    <property type="molecule type" value="Genomic_DNA"/>
</dbReference>
<dbReference type="eggNOG" id="COG5620">
    <property type="taxonomic scope" value="Bacteria"/>
</dbReference>
<reference evidence="2 3" key="1">
    <citation type="submission" date="2008-04" db="EMBL/GenBank/DDBJ databases">
        <title>Genome diversity and DNA divergence of Rhizobium etli.</title>
        <authorList>
            <person name="Gonzalez V."/>
            <person name="Acosta J.L."/>
            <person name="Santamaria R.I."/>
            <person name="Bustos P."/>
            <person name="Hernandez-Gonzalez I.L."/>
            <person name="Fernandez J.L."/>
            <person name="Diaz R."/>
            <person name="Flores M."/>
            <person name="Mora J."/>
            <person name="Palacios R."/>
            <person name="Davila G."/>
        </authorList>
    </citation>
    <scope>NUCLEOTIDE SEQUENCE [LARGE SCALE GENOMIC DNA]</scope>
    <source>
        <strain evidence="2 3">CIAT 652</strain>
        <plasmid evidence="3">Plasmid pC</plasmid>
    </source>
</reference>
<gene>
    <name evidence="2" type="ordered locus">RHECIAT_PC0000808</name>
</gene>
<dbReference type="KEGG" id="rec:RHECIAT_PC0000808"/>
<dbReference type="Pfam" id="PF23917">
    <property type="entry name" value="DUF7256"/>
    <property type="match status" value="1"/>
</dbReference>
<evidence type="ECO:0000313" key="3">
    <source>
        <dbReference type="Proteomes" id="UP000008817"/>
    </source>
</evidence>
<dbReference type="HOGENOM" id="CLU_2466811_0_0_5"/>
<dbReference type="Proteomes" id="UP000008817">
    <property type="component" value="Plasmid pC"/>
</dbReference>
<dbReference type="AlphaFoldDB" id="B3Q477"/>
<geneLocation type="plasmid" evidence="2 3">
    <name>pC</name>
</geneLocation>
<proteinExistence type="predicted"/>
<accession>B3Q477</accession>
<organism evidence="2 3">
    <name type="scientific">Rhizobium etli (strain CIAT 652)</name>
    <dbReference type="NCBI Taxonomy" id="491916"/>
    <lineage>
        <taxon>Bacteria</taxon>
        <taxon>Pseudomonadati</taxon>
        <taxon>Pseudomonadota</taxon>
        <taxon>Alphaproteobacteria</taxon>
        <taxon>Hyphomicrobiales</taxon>
        <taxon>Rhizobiaceae</taxon>
        <taxon>Rhizobium/Agrobacterium group</taxon>
        <taxon>Rhizobium</taxon>
    </lineage>
</organism>